<reference evidence="1 2" key="1">
    <citation type="journal article" date="2014" name="Agronomy (Basel)">
        <title>A Draft Genome Sequence for Ensete ventricosum, the Drought-Tolerant Tree Against Hunger.</title>
        <authorList>
            <person name="Harrison J."/>
            <person name="Moore K.A."/>
            <person name="Paszkiewicz K."/>
            <person name="Jones T."/>
            <person name="Grant M."/>
            <person name="Ambacheew D."/>
            <person name="Muzemil S."/>
            <person name="Studholme D.J."/>
        </authorList>
    </citation>
    <scope>NUCLEOTIDE SEQUENCE [LARGE SCALE GENOMIC DNA]</scope>
</reference>
<evidence type="ECO:0000313" key="1">
    <source>
        <dbReference type="EMBL" id="RRT75695.1"/>
    </source>
</evidence>
<gene>
    <name evidence="1" type="ORF">B296_00013955</name>
</gene>
<dbReference type="EMBL" id="AMZH03002402">
    <property type="protein sequence ID" value="RRT75695.1"/>
    <property type="molecule type" value="Genomic_DNA"/>
</dbReference>
<evidence type="ECO:0000313" key="2">
    <source>
        <dbReference type="Proteomes" id="UP000287651"/>
    </source>
</evidence>
<dbReference type="AlphaFoldDB" id="A0A427AHI8"/>
<sequence length="136" mass="14880">MSDSCLVWQVVEASELHPCFFCPISSTFGSLVAFVFNHVLFVVGWELDFHMICGDHGLQMVEKGAADDGVEQTEGRVHRLNCWCLDHRVLFPEDNPHSPFRRAPSIGFPSGGTFASGSMASEDDIDPLFHGPLGAG</sequence>
<protein>
    <submittedName>
        <fullName evidence="1">Uncharacterized protein</fullName>
    </submittedName>
</protein>
<dbReference type="Proteomes" id="UP000287651">
    <property type="component" value="Unassembled WGS sequence"/>
</dbReference>
<organism evidence="1 2">
    <name type="scientific">Ensete ventricosum</name>
    <name type="common">Abyssinian banana</name>
    <name type="synonym">Musa ensete</name>
    <dbReference type="NCBI Taxonomy" id="4639"/>
    <lineage>
        <taxon>Eukaryota</taxon>
        <taxon>Viridiplantae</taxon>
        <taxon>Streptophyta</taxon>
        <taxon>Embryophyta</taxon>
        <taxon>Tracheophyta</taxon>
        <taxon>Spermatophyta</taxon>
        <taxon>Magnoliopsida</taxon>
        <taxon>Liliopsida</taxon>
        <taxon>Zingiberales</taxon>
        <taxon>Musaceae</taxon>
        <taxon>Ensete</taxon>
    </lineage>
</organism>
<comment type="caution">
    <text evidence="1">The sequence shown here is derived from an EMBL/GenBank/DDBJ whole genome shotgun (WGS) entry which is preliminary data.</text>
</comment>
<proteinExistence type="predicted"/>
<name>A0A427AHI8_ENSVE</name>
<accession>A0A427AHI8</accession>